<dbReference type="AlphaFoldDB" id="A0A8X7TF50"/>
<dbReference type="OrthoDB" id="4018987at2759"/>
<protein>
    <submittedName>
        <fullName evidence="1">Uncharacterized protein</fullName>
    </submittedName>
</protein>
<organism evidence="1 2">
    <name type="scientific">Candida parapsilosis</name>
    <name type="common">Yeast</name>
    <dbReference type="NCBI Taxonomy" id="5480"/>
    <lineage>
        <taxon>Eukaryota</taxon>
        <taxon>Fungi</taxon>
        <taxon>Dikarya</taxon>
        <taxon>Ascomycota</taxon>
        <taxon>Saccharomycotina</taxon>
        <taxon>Pichiomycetes</taxon>
        <taxon>Debaryomycetaceae</taxon>
        <taxon>Candida/Lodderomyces clade</taxon>
        <taxon>Candida</taxon>
    </lineage>
</organism>
<gene>
    <name evidence="1" type="ORF">FOB60_001378</name>
</gene>
<evidence type="ECO:0000313" key="1">
    <source>
        <dbReference type="EMBL" id="KAF6059796.1"/>
    </source>
</evidence>
<name>A0A8X7TF50_CANPA</name>
<reference evidence="1" key="1">
    <citation type="submission" date="2020-03" db="EMBL/GenBank/DDBJ databases">
        <title>FDA dAtabase for Regulatory Grade micrObial Sequences (FDA-ARGOS): Supporting development and validation of Infectious Disease Dx tests.</title>
        <authorList>
            <person name="Campos J."/>
            <person name="Goldberg B."/>
            <person name="Tallon L."/>
            <person name="Sadzewicz L."/>
            <person name="Vavikolanu K."/>
            <person name="Mehta A."/>
            <person name="Aluvathingal J."/>
            <person name="Nadendla S."/>
            <person name="Nandy P."/>
            <person name="Geyer C."/>
            <person name="Yan Y."/>
            <person name="Sichtig H."/>
        </authorList>
    </citation>
    <scope>NUCLEOTIDE SEQUENCE [LARGE SCALE GENOMIC DNA]</scope>
    <source>
        <strain evidence="1">FDAARGOS_652</strain>
    </source>
</reference>
<sequence length="110" mass="12292">MTTIPSLKQVIASYNTPQRKLKELGLVQSHIDRFTDVAQMPNAARYSIIRLRLVAKDGTIHNLGKGTTPNQMYDPNLLTSRPCSEASQFSEIIDSTLQTSQELMLSDNNI</sequence>
<comment type="caution">
    <text evidence="1">The sequence shown here is derived from an EMBL/GenBank/DDBJ whole genome shotgun (WGS) entry which is preliminary data.</text>
</comment>
<dbReference type="Proteomes" id="UP000590412">
    <property type="component" value="Unassembled WGS sequence"/>
</dbReference>
<proteinExistence type="predicted"/>
<dbReference type="EMBL" id="JABWAB010000001">
    <property type="protein sequence ID" value="KAF6059796.1"/>
    <property type="molecule type" value="Genomic_DNA"/>
</dbReference>
<evidence type="ECO:0000313" key="2">
    <source>
        <dbReference type="Proteomes" id="UP000590412"/>
    </source>
</evidence>
<accession>A0A8X7TF50</accession>